<dbReference type="AlphaFoldDB" id="A0A5J4VV87"/>
<gene>
    <name evidence="2" type="ORF">EZS28_018050</name>
</gene>
<accession>A0A5J4VV87</accession>
<protein>
    <submittedName>
        <fullName evidence="2">Uncharacterized protein</fullName>
    </submittedName>
</protein>
<evidence type="ECO:0000313" key="3">
    <source>
        <dbReference type="Proteomes" id="UP000324800"/>
    </source>
</evidence>
<reference evidence="2 3" key="1">
    <citation type="submission" date="2019-03" db="EMBL/GenBank/DDBJ databases">
        <title>Single cell metagenomics reveals metabolic interactions within the superorganism composed of flagellate Streblomastix strix and complex community of Bacteroidetes bacteria on its surface.</title>
        <authorList>
            <person name="Treitli S.C."/>
            <person name="Kolisko M."/>
            <person name="Husnik F."/>
            <person name="Keeling P."/>
            <person name="Hampl V."/>
        </authorList>
    </citation>
    <scope>NUCLEOTIDE SEQUENCE [LARGE SCALE GENOMIC DNA]</scope>
    <source>
        <strain evidence="2">ST1C</strain>
    </source>
</reference>
<name>A0A5J4VV87_9EUKA</name>
<organism evidence="2 3">
    <name type="scientific">Streblomastix strix</name>
    <dbReference type="NCBI Taxonomy" id="222440"/>
    <lineage>
        <taxon>Eukaryota</taxon>
        <taxon>Metamonada</taxon>
        <taxon>Preaxostyla</taxon>
        <taxon>Oxymonadida</taxon>
        <taxon>Streblomastigidae</taxon>
        <taxon>Streblomastix</taxon>
    </lineage>
</organism>
<dbReference type="EMBL" id="SNRW01004811">
    <property type="protein sequence ID" value="KAA6386422.1"/>
    <property type="molecule type" value="Genomic_DNA"/>
</dbReference>
<sequence length="398" mass="45052">MIITLKFEAVNDWADMTHFASLRDIQKSWNVGIEMSYAEFEKLKIKLVLDQQITNDGTIDKMDDEFAQVCIDGLKNLPIHNYPQPLNMEVSLLSIFCGLYGIANESIRSEGMKNIHQFNKLSANADKNFCQASSNGERKPNPWILTKILRYHNKDFYEQTIKPLLQKNSETKKIEKLIYIDLTLVPNKVDLSDDFTLLNKQVKAAWGRYENQEQIEMDLTRLLVYYEGETEDIYTIKGYDADCEIQSKRLENDGSTSAVASVPNASDLPTIEVFAIRINRQRIRYCCQLRDNKAVKQEKNSGGQSNSIGITTQLERTNLQRAIQTINSERDETEQNGDSSECGSSQDSEPIETAPGGATRYKDARQASGVKLFRGMLSATELGGDTIKVVFGYIYLGT</sequence>
<evidence type="ECO:0000313" key="2">
    <source>
        <dbReference type="EMBL" id="KAA6386422.1"/>
    </source>
</evidence>
<evidence type="ECO:0000256" key="1">
    <source>
        <dbReference type="SAM" id="MobiDB-lite"/>
    </source>
</evidence>
<feature type="compositionally biased region" description="Polar residues" evidence="1">
    <location>
        <begin position="336"/>
        <end position="348"/>
    </location>
</feature>
<feature type="region of interest" description="Disordered" evidence="1">
    <location>
        <begin position="327"/>
        <end position="360"/>
    </location>
</feature>
<comment type="caution">
    <text evidence="2">The sequence shown here is derived from an EMBL/GenBank/DDBJ whole genome shotgun (WGS) entry which is preliminary data.</text>
</comment>
<dbReference type="Proteomes" id="UP000324800">
    <property type="component" value="Unassembled WGS sequence"/>
</dbReference>
<proteinExistence type="predicted"/>